<evidence type="ECO:0000256" key="1">
    <source>
        <dbReference type="PIRSR" id="PIRSR637460-1"/>
    </source>
</evidence>
<dbReference type="Gene3D" id="3.40.50.1110">
    <property type="entry name" value="SGNH hydrolase"/>
    <property type="match status" value="1"/>
</dbReference>
<feature type="compositionally biased region" description="Low complexity" evidence="3">
    <location>
        <begin position="370"/>
        <end position="380"/>
    </location>
</feature>
<evidence type="ECO:0000313" key="7">
    <source>
        <dbReference type="Proteomes" id="UP000612808"/>
    </source>
</evidence>
<dbReference type="SUPFAM" id="SSF52266">
    <property type="entry name" value="SGNH hydrolase"/>
    <property type="match status" value="1"/>
</dbReference>
<accession>A0A8J3J2U2</accession>
<feature type="disulfide bond" evidence="2">
    <location>
        <begin position="69"/>
        <end position="92"/>
    </location>
</feature>
<dbReference type="RefSeq" id="WP_203662698.1">
    <property type="nucleotide sequence ID" value="NZ_BAAAZM010000012.1"/>
</dbReference>
<dbReference type="PANTHER" id="PTHR37981:SF1">
    <property type="entry name" value="SGNH HYDROLASE-TYPE ESTERASE DOMAIN-CONTAINING PROTEIN"/>
    <property type="match status" value="1"/>
</dbReference>
<dbReference type="PROSITE" id="PS51318">
    <property type="entry name" value="TAT"/>
    <property type="match status" value="1"/>
</dbReference>
<evidence type="ECO:0000313" key="6">
    <source>
        <dbReference type="EMBL" id="GID14771.1"/>
    </source>
</evidence>
<protein>
    <recommendedName>
        <fullName evidence="5">SGNH hydrolase-type esterase domain-containing protein</fullName>
    </recommendedName>
</protein>
<dbReference type="InterPro" id="IPR037460">
    <property type="entry name" value="SEST-like"/>
</dbReference>
<dbReference type="PANTHER" id="PTHR37981">
    <property type="entry name" value="LIPASE 2"/>
    <property type="match status" value="1"/>
</dbReference>
<dbReference type="InterPro" id="IPR013830">
    <property type="entry name" value="SGNH_hydro"/>
</dbReference>
<feature type="chain" id="PRO_5035311811" description="SGNH hydrolase-type esterase domain-containing protein" evidence="4">
    <location>
        <begin position="35"/>
        <end position="380"/>
    </location>
</feature>
<dbReference type="GO" id="GO:0016788">
    <property type="term" value="F:hydrolase activity, acting on ester bonds"/>
    <property type="evidence" value="ECO:0007669"/>
    <property type="project" value="InterPro"/>
</dbReference>
<dbReference type="InterPro" id="IPR006311">
    <property type="entry name" value="TAT_signal"/>
</dbReference>
<name>A0A8J3J2U2_9ACTN</name>
<feature type="signal peptide" evidence="4">
    <location>
        <begin position="1"/>
        <end position="34"/>
    </location>
</feature>
<reference evidence="6" key="1">
    <citation type="submission" date="2021-01" db="EMBL/GenBank/DDBJ databases">
        <title>Whole genome shotgun sequence of Actinocatenispora rupis NBRC 107355.</title>
        <authorList>
            <person name="Komaki H."/>
            <person name="Tamura T."/>
        </authorList>
    </citation>
    <scope>NUCLEOTIDE SEQUENCE</scope>
    <source>
        <strain evidence="6">NBRC 107355</strain>
    </source>
</reference>
<evidence type="ECO:0000256" key="2">
    <source>
        <dbReference type="PIRSR" id="PIRSR637460-2"/>
    </source>
</evidence>
<feature type="region of interest" description="Disordered" evidence="3">
    <location>
        <begin position="359"/>
        <end position="380"/>
    </location>
</feature>
<dbReference type="GO" id="GO:0006629">
    <property type="term" value="P:lipid metabolic process"/>
    <property type="evidence" value="ECO:0007669"/>
    <property type="project" value="TreeGrafter"/>
</dbReference>
<keyword evidence="7" id="KW-1185">Reference proteome</keyword>
<sequence>MVPSPPLRRRLVAALGAVALGALVAGVPTGAASAHDGRPTAIVSMGDSFISGEGAGDYEAGTDQPGNYCHRSANAEVHETAVPADAQINLACSGAVTDNVAAGGTPQNGEQPQADHLRQVAQQYDVKLVTLTIGANDVGFTPLILDCIKAYLLIGPRCEDSWAQKVPGGLAATASKVRQNLADIRTVMREDGYADSDYQLVLQSYSSPVTEDNRYTLTKLFHGCPIRDDDAQWARDVVVPAYSATYAQVARDAGVRLLDLGPMLRGHEACARGTTADEQWANGIVIDLSEIRNGLGENIVRQSLHPNALGHAQMGRCLGEFYAMSAAAARCVTGADGNATAQPESVTAAAAAPATVHVLPRQPEPDPYANRRNAAAARGH</sequence>
<keyword evidence="2" id="KW-1015">Disulfide bond</keyword>
<dbReference type="EMBL" id="BOMB01000033">
    <property type="protein sequence ID" value="GID14771.1"/>
    <property type="molecule type" value="Genomic_DNA"/>
</dbReference>
<feature type="active site" description="Nucleophile" evidence="1">
    <location>
        <position position="48"/>
    </location>
</feature>
<feature type="disulfide bond" evidence="2">
    <location>
        <begin position="147"/>
        <end position="158"/>
    </location>
</feature>
<feature type="active site" evidence="1">
    <location>
        <position position="305"/>
    </location>
</feature>
<evidence type="ECO:0000256" key="3">
    <source>
        <dbReference type="SAM" id="MobiDB-lite"/>
    </source>
</evidence>
<organism evidence="6 7">
    <name type="scientific">Actinocatenispora rupis</name>
    <dbReference type="NCBI Taxonomy" id="519421"/>
    <lineage>
        <taxon>Bacteria</taxon>
        <taxon>Bacillati</taxon>
        <taxon>Actinomycetota</taxon>
        <taxon>Actinomycetes</taxon>
        <taxon>Micromonosporales</taxon>
        <taxon>Micromonosporaceae</taxon>
        <taxon>Actinocatenispora</taxon>
    </lineage>
</organism>
<dbReference type="Pfam" id="PF13472">
    <property type="entry name" value="Lipase_GDSL_2"/>
    <property type="match status" value="1"/>
</dbReference>
<dbReference type="AlphaFoldDB" id="A0A8J3J2U2"/>
<feature type="domain" description="SGNH hydrolase-type esterase" evidence="5">
    <location>
        <begin position="45"/>
        <end position="312"/>
    </location>
</feature>
<proteinExistence type="predicted"/>
<dbReference type="Proteomes" id="UP000612808">
    <property type="component" value="Unassembled WGS sequence"/>
</dbReference>
<gene>
    <name evidence="6" type="ORF">Aru02nite_56600</name>
</gene>
<evidence type="ECO:0000259" key="5">
    <source>
        <dbReference type="Pfam" id="PF13472"/>
    </source>
</evidence>
<comment type="caution">
    <text evidence="6">The sequence shown here is derived from an EMBL/GenBank/DDBJ whole genome shotgun (WGS) entry which is preliminary data.</text>
</comment>
<evidence type="ECO:0000256" key="4">
    <source>
        <dbReference type="SAM" id="SignalP"/>
    </source>
</evidence>
<dbReference type="InterPro" id="IPR036514">
    <property type="entry name" value="SGNH_hydro_sf"/>
</dbReference>
<keyword evidence="4" id="KW-0732">Signal</keyword>